<dbReference type="PANTHER" id="PTHR43433:SF5">
    <property type="entry name" value="AB HYDROLASE-1 DOMAIN-CONTAINING PROTEIN"/>
    <property type="match status" value="1"/>
</dbReference>
<evidence type="ECO:0000313" key="2">
    <source>
        <dbReference type="EMBL" id="QTP61211.1"/>
    </source>
</evidence>
<dbReference type="SUPFAM" id="SSF53474">
    <property type="entry name" value="alpha/beta-Hydrolases"/>
    <property type="match status" value="1"/>
</dbReference>
<protein>
    <submittedName>
        <fullName evidence="2">Alpha/beta fold hydrolase</fullName>
    </submittedName>
</protein>
<proteinExistence type="predicted"/>
<name>A0ABX7WME6_9GAMM</name>
<dbReference type="Pfam" id="PF00561">
    <property type="entry name" value="Abhydrolase_1"/>
    <property type="match status" value="1"/>
</dbReference>
<accession>A0ABX7WME6</accession>
<evidence type="ECO:0000259" key="1">
    <source>
        <dbReference type="Pfam" id="PF00561"/>
    </source>
</evidence>
<dbReference type="Gene3D" id="3.40.50.1820">
    <property type="entry name" value="alpha/beta hydrolase"/>
    <property type="match status" value="1"/>
</dbReference>
<feature type="domain" description="AB hydrolase-1" evidence="1">
    <location>
        <begin position="33"/>
        <end position="256"/>
    </location>
</feature>
<dbReference type="InterPro" id="IPR029058">
    <property type="entry name" value="AB_hydrolase_fold"/>
</dbReference>
<dbReference type="GO" id="GO:0016787">
    <property type="term" value="F:hydrolase activity"/>
    <property type="evidence" value="ECO:0007669"/>
    <property type="project" value="UniProtKB-KW"/>
</dbReference>
<reference evidence="2 3" key="1">
    <citation type="journal article" date="2021" name="Front. Microbiol.">
        <title>Aerobic Denitrification and Heterotrophic Sulfur Oxidation in the Genus Halomonas Revealed by Six Novel Species Characterizations and Genome-Based Analysis.</title>
        <authorList>
            <person name="Wang L."/>
            <person name="Shao Z."/>
        </authorList>
    </citation>
    <scope>NUCLEOTIDE SEQUENCE [LARGE SCALE GENOMIC DNA]</scope>
    <source>
        <strain evidence="2 3">MCCC 1A13718</strain>
    </source>
</reference>
<organism evidence="2 3">
    <name type="scientific">Halomonas sulfidivorans</name>
    <dbReference type="NCBI Taxonomy" id="2733488"/>
    <lineage>
        <taxon>Bacteria</taxon>
        <taxon>Pseudomonadati</taxon>
        <taxon>Pseudomonadota</taxon>
        <taxon>Gammaproteobacteria</taxon>
        <taxon>Oceanospirillales</taxon>
        <taxon>Halomonadaceae</taxon>
        <taxon>Halomonas</taxon>
    </lineage>
</organism>
<dbReference type="PANTHER" id="PTHR43433">
    <property type="entry name" value="HYDROLASE, ALPHA/BETA FOLD FAMILY PROTEIN"/>
    <property type="match status" value="1"/>
</dbReference>
<dbReference type="Proteomes" id="UP000671845">
    <property type="component" value="Chromosome"/>
</dbReference>
<dbReference type="InterPro" id="IPR000073">
    <property type="entry name" value="AB_hydrolase_1"/>
</dbReference>
<keyword evidence="3" id="KW-1185">Reference proteome</keyword>
<dbReference type="PRINTS" id="PR00111">
    <property type="entry name" value="ABHYDROLASE"/>
</dbReference>
<evidence type="ECO:0000313" key="3">
    <source>
        <dbReference type="Proteomes" id="UP000671845"/>
    </source>
</evidence>
<keyword evidence="2" id="KW-0378">Hydrolase</keyword>
<gene>
    <name evidence="2" type="ORF">HNO53_09020</name>
</gene>
<sequence>MASKSLNASPRSFFTTGDGVRIAYRIDGPAESPALVLSNSIATDLSMWDRQVTELAKHYRVVRYDMRGHGESGVPAGAYSIDRLSRDVLELLDNLNVARAHFLGLSLGGFVGQWLGIHAPERIDRLILSNTASYLGPPGQWDDAIATVLEAQDMQQTTMRFLRNWFPARMLEPGNPVVEPFRTTLLETDPQGLAGSYAAVRDTDMRRTIALITTPTLIIAGEHDPVTTVSHSEAMAATIPGARLAVMPAAHMTHIEYPAEFMKAVLDFLLRQIGQGAMI</sequence>
<dbReference type="InterPro" id="IPR050471">
    <property type="entry name" value="AB_hydrolase"/>
</dbReference>
<dbReference type="EMBL" id="CP053383">
    <property type="protein sequence ID" value="QTP61211.1"/>
    <property type="molecule type" value="Genomic_DNA"/>
</dbReference>